<dbReference type="EMBL" id="JALJOV010000363">
    <property type="protein sequence ID" value="KAK9864364.1"/>
    <property type="molecule type" value="Genomic_DNA"/>
</dbReference>
<reference evidence="4 5" key="1">
    <citation type="journal article" date="2024" name="Nat. Commun.">
        <title>Phylogenomics reveals the evolutionary origins of lichenization in chlorophyte algae.</title>
        <authorList>
            <person name="Puginier C."/>
            <person name="Libourel C."/>
            <person name="Otte J."/>
            <person name="Skaloud P."/>
            <person name="Haon M."/>
            <person name="Grisel S."/>
            <person name="Petersen M."/>
            <person name="Berrin J.G."/>
            <person name="Delaux P.M."/>
            <person name="Dal Grande F."/>
            <person name="Keller J."/>
        </authorList>
    </citation>
    <scope>NUCLEOTIDE SEQUENCE [LARGE SCALE GENOMIC DNA]</scope>
    <source>
        <strain evidence="4 5">SAG 2523</strain>
    </source>
</reference>
<dbReference type="GO" id="GO:0016705">
    <property type="term" value="F:oxidoreductase activity, acting on paired donors, with incorporation or reduction of molecular oxygen"/>
    <property type="evidence" value="ECO:0007669"/>
    <property type="project" value="InterPro"/>
</dbReference>
<dbReference type="InterPro" id="IPR001128">
    <property type="entry name" value="Cyt_P450"/>
</dbReference>
<keyword evidence="3" id="KW-0349">Heme</keyword>
<keyword evidence="3" id="KW-0503">Monooxygenase</keyword>
<proteinExistence type="inferred from homology"/>
<dbReference type="GO" id="GO:0005506">
    <property type="term" value="F:iron ion binding"/>
    <property type="evidence" value="ECO:0007669"/>
    <property type="project" value="InterPro"/>
</dbReference>
<dbReference type="InterPro" id="IPR017972">
    <property type="entry name" value="Cyt_P450_CS"/>
</dbReference>
<dbReference type="PROSITE" id="PS00086">
    <property type="entry name" value="CYTOCHROME_P450"/>
    <property type="match status" value="1"/>
</dbReference>
<evidence type="ECO:0000256" key="3">
    <source>
        <dbReference type="RuleBase" id="RU000461"/>
    </source>
</evidence>
<protein>
    <recommendedName>
        <fullName evidence="6">Cytochrome P450</fullName>
    </recommendedName>
</protein>
<name>A0AAW1T4C6_9CHLO</name>
<dbReference type="Proteomes" id="UP001485043">
    <property type="component" value="Unassembled WGS sequence"/>
</dbReference>
<dbReference type="PANTHER" id="PTHR24305">
    <property type="entry name" value="CYTOCHROME P450"/>
    <property type="match status" value="1"/>
</dbReference>
<organism evidence="4 5">
    <name type="scientific">Apatococcus fuscideae</name>
    <dbReference type="NCBI Taxonomy" id="2026836"/>
    <lineage>
        <taxon>Eukaryota</taxon>
        <taxon>Viridiplantae</taxon>
        <taxon>Chlorophyta</taxon>
        <taxon>core chlorophytes</taxon>
        <taxon>Trebouxiophyceae</taxon>
        <taxon>Chlorellales</taxon>
        <taxon>Chlorellaceae</taxon>
        <taxon>Apatococcus</taxon>
    </lineage>
</organism>
<dbReference type="InterPro" id="IPR036396">
    <property type="entry name" value="Cyt_P450_sf"/>
</dbReference>
<dbReference type="SUPFAM" id="SSF48264">
    <property type="entry name" value="Cytochrome P450"/>
    <property type="match status" value="1"/>
</dbReference>
<dbReference type="Pfam" id="PF00067">
    <property type="entry name" value="p450"/>
    <property type="match status" value="1"/>
</dbReference>
<evidence type="ECO:0000256" key="2">
    <source>
        <dbReference type="ARBA" id="ARBA00010617"/>
    </source>
</evidence>
<comment type="cofactor">
    <cofactor evidence="1">
        <name>heme</name>
        <dbReference type="ChEBI" id="CHEBI:30413"/>
    </cofactor>
</comment>
<comment type="caution">
    <text evidence="4">The sequence shown here is derived from an EMBL/GenBank/DDBJ whole genome shotgun (WGS) entry which is preliminary data.</text>
</comment>
<keyword evidence="5" id="KW-1185">Reference proteome</keyword>
<keyword evidence="3" id="KW-0479">Metal-binding</keyword>
<comment type="similarity">
    <text evidence="2 3">Belongs to the cytochrome P450 family.</text>
</comment>
<dbReference type="Gene3D" id="1.10.630.10">
    <property type="entry name" value="Cytochrome P450"/>
    <property type="match status" value="1"/>
</dbReference>
<accession>A0AAW1T4C6</accession>
<dbReference type="GO" id="GO:0020037">
    <property type="term" value="F:heme binding"/>
    <property type="evidence" value="ECO:0007669"/>
    <property type="project" value="InterPro"/>
</dbReference>
<evidence type="ECO:0000313" key="5">
    <source>
        <dbReference type="Proteomes" id="UP001485043"/>
    </source>
</evidence>
<keyword evidence="3" id="KW-0560">Oxidoreductase</keyword>
<evidence type="ECO:0000256" key="1">
    <source>
        <dbReference type="ARBA" id="ARBA00001971"/>
    </source>
</evidence>
<dbReference type="InterPro" id="IPR050121">
    <property type="entry name" value="Cytochrome_P450_monoxygenase"/>
</dbReference>
<dbReference type="AlphaFoldDB" id="A0AAW1T4C6"/>
<evidence type="ECO:0008006" key="6">
    <source>
        <dbReference type="Google" id="ProtNLM"/>
    </source>
</evidence>
<dbReference type="PANTHER" id="PTHR24305:SF166">
    <property type="entry name" value="CYTOCHROME P450 12A4, MITOCHONDRIAL-RELATED"/>
    <property type="match status" value="1"/>
</dbReference>
<keyword evidence="3" id="KW-0408">Iron</keyword>
<dbReference type="GO" id="GO:0004497">
    <property type="term" value="F:monooxygenase activity"/>
    <property type="evidence" value="ECO:0007669"/>
    <property type="project" value="UniProtKB-KW"/>
</dbReference>
<sequence>MTVPFIRSFTFIPAMKRIQSAIAALHAEQAAMVQRLRACQPPPASLGAHLLALTDPATGKPLTDGQLGAELATFVFAGINEFVAGGCWRVPSVLGEADAHAWDQPEAFLPERWDMPLAAAAIGNAADSKAAGVQSVSEEAGPESKAGRPTLARRYLPFSYGPRSCVGQNLANMTMVTFTATICANFTLALAPEMGGKKGVEEAAIVILTLQPKDGMLLHCSPRNEIAQ</sequence>
<gene>
    <name evidence="4" type="ORF">WJX84_011910</name>
</gene>
<evidence type="ECO:0000313" key="4">
    <source>
        <dbReference type="EMBL" id="KAK9864364.1"/>
    </source>
</evidence>